<dbReference type="SUPFAM" id="SSF55874">
    <property type="entry name" value="ATPase domain of HSP90 chaperone/DNA topoisomerase II/histidine kinase"/>
    <property type="match status" value="1"/>
</dbReference>
<reference evidence="12" key="1">
    <citation type="journal article" date="2014" name="Int. J. Syst. Evol. Microbiol.">
        <title>Complete genome sequence of Corynebacterium casei LMG S-19264T (=DSM 44701T), isolated from a smear-ripened cheese.</title>
        <authorList>
            <consortium name="US DOE Joint Genome Institute (JGI-PGF)"/>
            <person name="Walter F."/>
            <person name="Albersmeier A."/>
            <person name="Kalinowski J."/>
            <person name="Ruckert C."/>
        </authorList>
    </citation>
    <scope>NUCLEOTIDE SEQUENCE</scope>
    <source>
        <strain evidence="12">JCM 18487</strain>
    </source>
</reference>
<dbReference type="InterPro" id="IPR003594">
    <property type="entry name" value="HATPase_dom"/>
</dbReference>
<evidence type="ECO:0000256" key="3">
    <source>
        <dbReference type="ARBA" id="ARBA00012438"/>
    </source>
</evidence>
<keyword evidence="9" id="KW-0902">Two-component regulatory system</keyword>
<evidence type="ECO:0000256" key="4">
    <source>
        <dbReference type="ARBA" id="ARBA00022553"/>
    </source>
</evidence>
<accession>A0A917KI20</accession>
<dbReference type="SUPFAM" id="SSF47384">
    <property type="entry name" value="Homodimeric domain of signal transducing histidine kinase"/>
    <property type="match status" value="1"/>
</dbReference>
<evidence type="ECO:0000313" key="13">
    <source>
        <dbReference type="Proteomes" id="UP000637695"/>
    </source>
</evidence>
<keyword evidence="13" id="KW-1185">Reference proteome</keyword>
<protein>
    <recommendedName>
        <fullName evidence="3">histidine kinase</fullName>
        <ecNumber evidence="3">2.7.13.3</ecNumber>
    </recommendedName>
</protein>
<keyword evidence="10" id="KW-0472">Membrane</keyword>
<sequence length="234" mass="25577">MAAESERLRTALLNSISHELRTPLTVILGAIETLEDANILLSEEDRTDLLRTIRQNAKRMHRLVSNLIGMARIESGMLALNRRWVDLADVIFQSIRDTAELTEGHPVRVELEEDLPLLEADEALLAEAIANLLTNAAKYSPPGSPIDIRARAAEGGVSICVIDRGMGIAPEEGEQLFEKFYRSPRAAHVPGTGLGLAIVKAVAEAHGGFVCASPHKPKGAEFQLWLPIRGERKP</sequence>
<keyword evidence="6" id="KW-0547">Nucleotide-binding</keyword>
<dbReference type="Pfam" id="PF00512">
    <property type="entry name" value="HisKA"/>
    <property type="match status" value="1"/>
</dbReference>
<dbReference type="PROSITE" id="PS50109">
    <property type="entry name" value="HIS_KIN"/>
    <property type="match status" value="1"/>
</dbReference>
<comment type="catalytic activity">
    <reaction evidence="1">
        <text>ATP + protein L-histidine = ADP + protein N-phospho-L-histidine.</text>
        <dbReference type="EC" id="2.7.13.3"/>
    </reaction>
</comment>
<dbReference type="FunFam" id="3.30.565.10:FF:000006">
    <property type="entry name" value="Sensor histidine kinase WalK"/>
    <property type="match status" value="1"/>
</dbReference>
<dbReference type="CDD" id="cd00082">
    <property type="entry name" value="HisKA"/>
    <property type="match status" value="1"/>
</dbReference>
<dbReference type="RefSeq" id="WP_188883501.1">
    <property type="nucleotide sequence ID" value="NZ_BMOY01000078.1"/>
</dbReference>
<keyword evidence="7" id="KW-0418">Kinase</keyword>
<dbReference type="AlphaFoldDB" id="A0A917KI20"/>
<dbReference type="PANTHER" id="PTHR45569">
    <property type="entry name" value="SENSOR PROTEIN KDPD"/>
    <property type="match status" value="1"/>
</dbReference>
<gene>
    <name evidence="12" type="ORF">GCM10010885_24670</name>
</gene>
<evidence type="ECO:0000256" key="5">
    <source>
        <dbReference type="ARBA" id="ARBA00022679"/>
    </source>
</evidence>
<keyword evidence="8" id="KW-0067">ATP-binding</keyword>
<dbReference type="CDD" id="cd00075">
    <property type="entry name" value="HATPase"/>
    <property type="match status" value="1"/>
</dbReference>
<dbReference type="Gene3D" id="1.10.287.130">
    <property type="match status" value="1"/>
</dbReference>
<keyword evidence="5" id="KW-0808">Transferase</keyword>
<dbReference type="SMART" id="SM00387">
    <property type="entry name" value="HATPase_c"/>
    <property type="match status" value="1"/>
</dbReference>
<dbReference type="GO" id="GO:0000155">
    <property type="term" value="F:phosphorelay sensor kinase activity"/>
    <property type="evidence" value="ECO:0007669"/>
    <property type="project" value="InterPro"/>
</dbReference>
<reference evidence="12" key="2">
    <citation type="submission" date="2020-09" db="EMBL/GenBank/DDBJ databases">
        <authorList>
            <person name="Sun Q."/>
            <person name="Ohkuma M."/>
        </authorList>
    </citation>
    <scope>NUCLEOTIDE SEQUENCE</scope>
    <source>
        <strain evidence="12">JCM 18487</strain>
    </source>
</reference>
<evidence type="ECO:0000256" key="8">
    <source>
        <dbReference type="ARBA" id="ARBA00022840"/>
    </source>
</evidence>
<dbReference type="InterPro" id="IPR036097">
    <property type="entry name" value="HisK_dim/P_sf"/>
</dbReference>
<dbReference type="SMART" id="SM00388">
    <property type="entry name" value="HisKA"/>
    <property type="match status" value="1"/>
</dbReference>
<organism evidence="12 13">
    <name type="scientific">Alicyclobacillus cellulosilyticus</name>
    <dbReference type="NCBI Taxonomy" id="1003997"/>
    <lineage>
        <taxon>Bacteria</taxon>
        <taxon>Bacillati</taxon>
        <taxon>Bacillota</taxon>
        <taxon>Bacilli</taxon>
        <taxon>Bacillales</taxon>
        <taxon>Alicyclobacillaceae</taxon>
        <taxon>Alicyclobacillus</taxon>
    </lineage>
</organism>
<dbReference type="GO" id="GO:0005886">
    <property type="term" value="C:plasma membrane"/>
    <property type="evidence" value="ECO:0007669"/>
    <property type="project" value="UniProtKB-SubCell"/>
</dbReference>
<keyword evidence="4" id="KW-0597">Phosphoprotein</keyword>
<dbReference type="InterPro" id="IPR003661">
    <property type="entry name" value="HisK_dim/P_dom"/>
</dbReference>
<evidence type="ECO:0000256" key="6">
    <source>
        <dbReference type="ARBA" id="ARBA00022741"/>
    </source>
</evidence>
<dbReference type="GO" id="GO:0005524">
    <property type="term" value="F:ATP binding"/>
    <property type="evidence" value="ECO:0007669"/>
    <property type="project" value="UniProtKB-KW"/>
</dbReference>
<dbReference type="EC" id="2.7.13.3" evidence="3"/>
<dbReference type="InterPro" id="IPR052023">
    <property type="entry name" value="Histidine_kinase_KdpD"/>
</dbReference>
<comment type="caution">
    <text evidence="12">The sequence shown here is derived from an EMBL/GenBank/DDBJ whole genome shotgun (WGS) entry which is preliminary data.</text>
</comment>
<dbReference type="PRINTS" id="PR00344">
    <property type="entry name" value="BCTRLSENSOR"/>
</dbReference>
<evidence type="ECO:0000256" key="1">
    <source>
        <dbReference type="ARBA" id="ARBA00000085"/>
    </source>
</evidence>
<evidence type="ECO:0000256" key="9">
    <source>
        <dbReference type="ARBA" id="ARBA00023012"/>
    </source>
</evidence>
<dbReference type="PANTHER" id="PTHR45569:SF1">
    <property type="entry name" value="SENSOR PROTEIN KDPD"/>
    <property type="match status" value="1"/>
</dbReference>
<dbReference type="InterPro" id="IPR005467">
    <property type="entry name" value="His_kinase_dom"/>
</dbReference>
<comment type="subcellular location">
    <subcellularLocation>
        <location evidence="2">Cell membrane</location>
        <topology evidence="2">Multi-pass membrane protein</topology>
    </subcellularLocation>
</comment>
<evidence type="ECO:0000256" key="10">
    <source>
        <dbReference type="ARBA" id="ARBA00023136"/>
    </source>
</evidence>
<dbReference type="EMBL" id="BMOY01000078">
    <property type="protein sequence ID" value="GGJ14480.1"/>
    <property type="molecule type" value="Genomic_DNA"/>
</dbReference>
<dbReference type="Pfam" id="PF02518">
    <property type="entry name" value="HATPase_c"/>
    <property type="match status" value="1"/>
</dbReference>
<feature type="domain" description="Histidine kinase" evidence="11">
    <location>
        <begin position="15"/>
        <end position="230"/>
    </location>
</feature>
<dbReference type="Proteomes" id="UP000637695">
    <property type="component" value="Unassembled WGS sequence"/>
</dbReference>
<evidence type="ECO:0000313" key="12">
    <source>
        <dbReference type="EMBL" id="GGJ14480.1"/>
    </source>
</evidence>
<evidence type="ECO:0000256" key="7">
    <source>
        <dbReference type="ARBA" id="ARBA00022777"/>
    </source>
</evidence>
<dbReference type="InterPro" id="IPR036890">
    <property type="entry name" value="HATPase_C_sf"/>
</dbReference>
<evidence type="ECO:0000259" key="11">
    <source>
        <dbReference type="PROSITE" id="PS50109"/>
    </source>
</evidence>
<proteinExistence type="predicted"/>
<dbReference type="InterPro" id="IPR004358">
    <property type="entry name" value="Sig_transdc_His_kin-like_C"/>
</dbReference>
<evidence type="ECO:0000256" key="2">
    <source>
        <dbReference type="ARBA" id="ARBA00004651"/>
    </source>
</evidence>
<dbReference type="FunFam" id="1.10.287.130:FF:000001">
    <property type="entry name" value="Two-component sensor histidine kinase"/>
    <property type="match status" value="1"/>
</dbReference>
<name>A0A917KI20_9BACL</name>
<dbReference type="Gene3D" id="3.30.565.10">
    <property type="entry name" value="Histidine kinase-like ATPase, C-terminal domain"/>
    <property type="match status" value="1"/>
</dbReference>